<accession>A0A3N5CVB3</accession>
<dbReference type="Proteomes" id="UP000275232">
    <property type="component" value="Unassembled WGS sequence"/>
</dbReference>
<evidence type="ECO:0000256" key="1">
    <source>
        <dbReference type="ARBA" id="ARBA00022842"/>
    </source>
</evidence>
<evidence type="ECO:0000313" key="3">
    <source>
        <dbReference type="EMBL" id="RPF72286.1"/>
    </source>
</evidence>
<sequence>MPEADRPPLVAVLAAGRGARFGGGKLDAECAGCPVGAWVLRAVREAGLAPGILIVPPAMPRFARRAEGWRIVVNPAPENGLGGSLAIAAREALAEGRDLLILLADMPLIDSGHIARLARSRGTVATCHGERPGVPARFALGALPGLATLRSDLGAAPLLAAMDGLHILQAPAGTLLDVDRPSDLEEAARRLA</sequence>
<feature type="domain" description="MobA-like NTP transferase" evidence="2">
    <location>
        <begin position="11"/>
        <end position="162"/>
    </location>
</feature>
<dbReference type="EMBL" id="RPFZ01000001">
    <property type="protein sequence ID" value="RPF72286.1"/>
    <property type="molecule type" value="Genomic_DNA"/>
</dbReference>
<dbReference type="SUPFAM" id="SSF53448">
    <property type="entry name" value="Nucleotide-diphospho-sugar transferases"/>
    <property type="match status" value="1"/>
</dbReference>
<protein>
    <recommendedName>
        <fullName evidence="2">MobA-like NTP transferase domain-containing protein</fullName>
    </recommendedName>
</protein>
<dbReference type="InterPro" id="IPR029044">
    <property type="entry name" value="Nucleotide-diphossugar_trans"/>
</dbReference>
<keyword evidence="1" id="KW-0460">Magnesium</keyword>
<evidence type="ECO:0000313" key="4">
    <source>
        <dbReference type="Proteomes" id="UP000275232"/>
    </source>
</evidence>
<evidence type="ECO:0000259" key="2">
    <source>
        <dbReference type="Pfam" id="PF12804"/>
    </source>
</evidence>
<dbReference type="Pfam" id="PF12804">
    <property type="entry name" value="NTP_transf_3"/>
    <property type="match status" value="1"/>
</dbReference>
<dbReference type="AlphaFoldDB" id="A0A3N5CVB3"/>
<gene>
    <name evidence="3" type="ORF">EG799_12115</name>
</gene>
<dbReference type="GO" id="GO:0016779">
    <property type="term" value="F:nucleotidyltransferase activity"/>
    <property type="evidence" value="ECO:0007669"/>
    <property type="project" value="UniProtKB-ARBA"/>
</dbReference>
<dbReference type="RefSeq" id="WP_123881592.1">
    <property type="nucleotide sequence ID" value="NZ_RPFZ01000001.1"/>
</dbReference>
<dbReference type="PANTHER" id="PTHR43777:SF1">
    <property type="entry name" value="MOLYBDENUM COFACTOR CYTIDYLYLTRANSFERASE"/>
    <property type="match status" value="1"/>
</dbReference>
<dbReference type="InterPro" id="IPR025877">
    <property type="entry name" value="MobA-like_NTP_Trfase"/>
</dbReference>
<dbReference type="Gene3D" id="3.90.550.10">
    <property type="entry name" value="Spore Coat Polysaccharide Biosynthesis Protein SpsA, Chain A"/>
    <property type="match status" value="1"/>
</dbReference>
<dbReference type="OrthoDB" id="9779263at2"/>
<organism evidence="3 4">
    <name type="scientific">Aurantiacibacter spongiae</name>
    <dbReference type="NCBI Taxonomy" id="2488860"/>
    <lineage>
        <taxon>Bacteria</taxon>
        <taxon>Pseudomonadati</taxon>
        <taxon>Pseudomonadota</taxon>
        <taxon>Alphaproteobacteria</taxon>
        <taxon>Sphingomonadales</taxon>
        <taxon>Erythrobacteraceae</taxon>
        <taxon>Aurantiacibacter</taxon>
    </lineage>
</organism>
<proteinExistence type="predicted"/>
<comment type="caution">
    <text evidence="3">The sequence shown here is derived from an EMBL/GenBank/DDBJ whole genome shotgun (WGS) entry which is preliminary data.</text>
</comment>
<dbReference type="PANTHER" id="PTHR43777">
    <property type="entry name" value="MOLYBDENUM COFACTOR CYTIDYLYLTRANSFERASE"/>
    <property type="match status" value="1"/>
</dbReference>
<name>A0A3N5CVB3_9SPHN</name>
<reference evidence="3 4" key="1">
    <citation type="submission" date="2018-11" db="EMBL/GenBank/DDBJ databases">
        <title>Erythrobacter spongiae sp. nov., isolated from a marine sponge.</title>
        <authorList>
            <person name="Zhuang L."/>
            <person name="Luo L."/>
        </authorList>
    </citation>
    <scope>NUCLEOTIDE SEQUENCE [LARGE SCALE GENOMIC DNA]</scope>
    <source>
        <strain evidence="3 4">HN-E23</strain>
    </source>
</reference>
<keyword evidence="4" id="KW-1185">Reference proteome</keyword>